<keyword evidence="3" id="KW-1185">Reference proteome</keyword>
<dbReference type="AlphaFoldDB" id="A0A0V1F4D4"/>
<feature type="transmembrane region" description="Helical" evidence="1">
    <location>
        <begin position="159"/>
        <end position="179"/>
    </location>
</feature>
<gene>
    <name evidence="2" type="ORF">T4D_16474</name>
</gene>
<protein>
    <recommendedName>
        <fullName evidence="4">MULE transposase domain-containing protein</fullName>
    </recommendedName>
</protein>
<evidence type="ECO:0000313" key="3">
    <source>
        <dbReference type="Proteomes" id="UP000054995"/>
    </source>
</evidence>
<keyword evidence="1" id="KW-0812">Transmembrane</keyword>
<name>A0A0V1F4D4_TRIPS</name>
<keyword evidence="1" id="KW-1133">Transmembrane helix</keyword>
<dbReference type="Proteomes" id="UP000054995">
    <property type="component" value="Unassembled WGS sequence"/>
</dbReference>
<evidence type="ECO:0000256" key="1">
    <source>
        <dbReference type="SAM" id="Phobius"/>
    </source>
</evidence>
<dbReference type="EMBL" id="JYDT01000372">
    <property type="protein sequence ID" value="KRY80658.1"/>
    <property type="molecule type" value="Genomic_DNA"/>
</dbReference>
<evidence type="ECO:0008006" key="4">
    <source>
        <dbReference type="Google" id="ProtNLM"/>
    </source>
</evidence>
<feature type="transmembrane region" description="Helical" evidence="1">
    <location>
        <begin position="131"/>
        <end position="147"/>
    </location>
</feature>
<keyword evidence="1" id="KW-0472">Membrane</keyword>
<reference evidence="2 3" key="1">
    <citation type="submission" date="2015-01" db="EMBL/GenBank/DDBJ databases">
        <title>Evolution of Trichinella species and genotypes.</title>
        <authorList>
            <person name="Korhonen P.K."/>
            <person name="Edoardo P."/>
            <person name="Giuseppe L.R."/>
            <person name="Gasser R.B."/>
        </authorList>
    </citation>
    <scope>NUCLEOTIDE SEQUENCE [LARGE SCALE GENOMIC DNA]</scope>
    <source>
        <strain evidence="2">ISS470</strain>
    </source>
</reference>
<sequence>MVETVECDNPYWSQTEAFFLSKKGIQTGKQKKLWVCSKVCAKCAMSKRLRLCYMEKARCGIGDHIESCSVDEHLAYKLEKRRRWKNETRKKQNLFWSFMMKQLPPRPPSHPHPAFCPFLNSHDIQDNKRHILAFAMVIGLLVAMRTWDTDGTFKVVPQWCQQLFTIHAFVAALINKAAVLMANINRQTIICDFETALIPAIQGYFLNTRVQCCYFLICKAVH</sequence>
<proteinExistence type="predicted"/>
<evidence type="ECO:0000313" key="2">
    <source>
        <dbReference type="EMBL" id="KRY80658.1"/>
    </source>
</evidence>
<comment type="caution">
    <text evidence="2">The sequence shown here is derived from an EMBL/GenBank/DDBJ whole genome shotgun (WGS) entry which is preliminary data.</text>
</comment>
<accession>A0A0V1F4D4</accession>
<organism evidence="2 3">
    <name type="scientific">Trichinella pseudospiralis</name>
    <name type="common">Parasitic roundworm</name>
    <dbReference type="NCBI Taxonomy" id="6337"/>
    <lineage>
        <taxon>Eukaryota</taxon>
        <taxon>Metazoa</taxon>
        <taxon>Ecdysozoa</taxon>
        <taxon>Nematoda</taxon>
        <taxon>Enoplea</taxon>
        <taxon>Dorylaimia</taxon>
        <taxon>Trichinellida</taxon>
        <taxon>Trichinellidae</taxon>
        <taxon>Trichinella</taxon>
    </lineage>
</organism>